<dbReference type="AlphaFoldDB" id="A0A2L2LBT3"/>
<organism evidence="3 4">
    <name type="scientific">Agrobacterium tumefaciens</name>
    <dbReference type="NCBI Taxonomy" id="358"/>
    <lineage>
        <taxon>Bacteria</taxon>
        <taxon>Pseudomonadati</taxon>
        <taxon>Pseudomonadota</taxon>
        <taxon>Alphaproteobacteria</taxon>
        <taxon>Hyphomicrobiales</taxon>
        <taxon>Rhizobiaceae</taxon>
        <taxon>Rhizobium/Agrobacterium group</taxon>
        <taxon>Agrobacterium</taxon>
        <taxon>Agrobacterium tumefaciens complex</taxon>
    </lineage>
</organism>
<evidence type="ECO:0000313" key="3">
    <source>
        <dbReference type="EMBL" id="AVH41802.1"/>
    </source>
</evidence>
<keyword evidence="1" id="KW-0175">Coiled coil</keyword>
<keyword evidence="2" id="KW-1133">Transmembrane helix</keyword>
<evidence type="ECO:0000256" key="1">
    <source>
        <dbReference type="SAM" id="Coils"/>
    </source>
</evidence>
<name>A0A2L2LBT3_AGRTU</name>
<accession>A0A2L2LBT3</accession>
<proteinExistence type="predicted"/>
<dbReference type="RefSeq" id="WP_104679415.1">
    <property type="nucleotide sequence ID" value="NZ_CP026924.1"/>
</dbReference>
<feature type="coiled-coil region" evidence="1">
    <location>
        <begin position="37"/>
        <end position="64"/>
    </location>
</feature>
<keyword evidence="2" id="KW-0812">Transmembrane</keyword>
<sequence length="85" mass="9504">MMWALIPNWLKIASAGLICAVILSSGSYWLGKRDGRSQTQIDAAKEALDRINQLEKNNASFRNLTDRDRCLVFMRDSGLPDSACD</sequence>
<keyword evidence="2" id="KW-0472">Membrane</keyword>
<dbReference type="EMBL" id="CP026924">
    <property type="protein sequence ID" value="AVH41802.1"/>
    <property type="molecule type" value="Genomic_DNA"/>
</dbReference>
<protein>
    <submittedName>
        <fullName evidence="3">Uncharacterized protein</fullName>
    </submittedName>
</protein>
<dbReference type="Proteomes" id="UP000237717">
    <property type="component" value="Chromosome I"/>
</dbReference>
<evidence type="ECO:0000313" key="4">
    <source>
        <dbReference type="Proteomes" id="UP000237717"/>
    </source>
</evidence>
<gene>
    <name evidence="3" type="ORF">At1D1609_17480</name>
</gene>
<feature type="transmembrane region" description="Helical" evidence="2">
    <location>
        <begin position="12"/>
        <end position="31"/>
    </location>
</feature>
<evidence type="ECO:0000256" key="2">
    <source>
        <dbReference type="SAM" id="Phobius"/>
    </source>
</evidence>
<reference evidence="3 4" key="1">
    <citation type="submission" date="2018-02" db="EMBL/GenBank/DDBJ databases">
        <title>Complete genome sequence of Agrobacterium tumefaciens 1D1609.</title>
        <authorList>
            <person name="Cho S.-T."/>
            <person name="Haryono M."/>
            <person name="Chang H.-H."/>
            <person name="Santos M.N."/>
            <person name="Lai E.-M."/>
            <person name="Kuo C.-H."/>
        </authorList>
    </citation>
    <scope>NUCLEOTIDE SEQUENCE [LARGE SCALE GENOMIC DNA]</scope>
    <source>
        <strain evidence="3 4">1D1609</strain>
    </source>
</reference>